<evidence type="ECO:0000256" key="1">
    <source>
        <dbReference type="ARBA" id="ARBA00010875"/>
    </source>
</evidence>
<dbReference type="EMBL" id="CP004885">
    <property type="protein sequence ID" value="AGX87967.1"/>
    <property type="molecule type" value="Genomic_DNA"/>
</dbReference>
<evidence type="ECO:0000256" key="4">
    <source>
        <dbReference type="ARBA" id="ARBA00022759"/>
    </source>
</evidence>
<dbReference type="Gene3D" id="3.40.390.30">
    <property type="entry name" value="Metalloproteases ('zincins'), catalytic domain"/>
    <property type="match status" value="1"/>
</dbReference>
<feature type="binding site" evidence="7">
    <location>
        <position position="118"/>
    </location>
    <ligand>
        <name>Zn(2+)</name>
        <dbReference type="ChEBI" id="CHEBI:29105"/>
        <note>catalytic</note>
    </ligand>
</feature>
<dbReference type="STRING" id="946483.Cenrod_1888"/>
<feature type="binding site" evidence="7">
    <location>
        <position position="114"/>
    </location>
    <ligand>
        <name>Zn(2+)</name>
        <dbReference type="ChEBI" id="CHEBI:29105"/>
        <note>catalytic</note>
    </ligand>
</feature>
<evidence type="ECO:0000313" key="9">
    <source>
        <dbReference type="Proteomes" id="UP000017184"/>
    </source>
</evidence>
<dbReference type="GO" id="GO:0005737">
    <property type="term" value="C:cytoplasm"/>
    <property type="evidence" value="ECO:0007669"/>
    <property type="project" value="UniProtKB-SubCell"/>
</dbReference>
<dbReference type="HAMAP" id="MF_00009">
    <property type="entry name" value="Endoribonucl_YbeY"/>
    <property type="match status" value="1"/>
</dbReference>
<dbReference type="PANTHER" id="PTHR46986">
    <property type="entry name" value="ENDORIBONUCLEASE YBEY, CHLOROPLASTIC"/>
    <property type="match status" value="1"/>
</dbReference>
<dbReference type="GO" id="GO:0004222">
    <property type="term" value="F:metalloendopeptidase activity"/>
    <property type="evidence" value="ECO:0007669"/>
    <property type="project" value="InterPro"/>
</dbReference>
<proteinExistence type="inferred from homology"/>
<keyword evidence="9" id="KW-1185">Reference proteome</keyword>
<comment type="cofactor">
    <cofactor evidence="7">
        <name>Zn(2+)</name>
        <dbReference type="ChEBI" id="CHEBI:29105"/>
    </cofactor>
    <text evidence="7">Binds 1 zinc ion.</text>
</comment>
<comment type="function">
    <text evidence="7">Single strand-specific metallo-endoribonuclease involved in late-stage 70S ribosome quality control and in maturation of the 3' terminus of the 16S rRNA.</text>
</comment>
<feature type="binding site" evidence="7">
    <location>
        <position position="124"/>
    </location>
    <ligand>
        <name>Zn(2+)</name>
        <dbReference type="ChEBI" id="CHEBI:29105"/>
        <note>catalytic</note>
    </ligand>
</feature>
<keyword evidence="7" id="KW-0690">Ribosome biogenesis</keyword>
<dbReference type="InterPro" id="IPR023091">
    <property type="entry name" value="MetalPrtase_cat_dom_sf_prd"/>
</dbReference>
<dbReference type="InterPro" id="IPR020549">
    <property type="entry name" value="YbeY_CS"/>
</dbReference>
<dbReference type="PATRIC" id="fig|946483.4.peg.1905"/>
<keyword evidence="7" id="KW-0963">Cytoplasm</keyword>
<protein>
    <recommendedName>
        <fullName evidence="7">Endoribonuclease YbeY</fullName>
        <ecNumber evidence="7">3.1.-.-</ecNumber>
    </recommendedName>
</protein>
<gene>
    <name evidence="7" type="primary">ybeY</name>
    <name evidence="8" type="ORF">Cenrod_1888</name>
</gene>
<evidence type="ECO:0000313" key="8">
    <source>
        <dbReference type="EMBL" id="AGX87967.1"/>
    </source>
</evidence>
<dbReference type="AlphaFoldDB" id="U5N994"/>
<reference evidence="8 9" key="1">
    <citation type="journal article" date="2013" name="Genome Biol.">
        <title>Genomic analysis reveals key aspects of prokaryotic symbiosis in the phototrophic consortium "Chlorochromatium aggregatum".</title>
        <authorList>
            <person name="Liu Z."/>
            <person name="Muller J."/>
            <person name="Li T."/>
            <person name="Alvey R.M."/>
            <person name="Vogl K."/>
            <person name="Frigaard N.U."/>
            <person name="Rockwell N.C."/>
            <person name="Boyd E.S."/>
            <person name="Tomsho L.P."/>
            <person name="Schuster S.C."/>
            <person name="Henke P."/>
            <person name="Rohde M."/>
            <person name="Overmann J."/>
            <person name="Bryant D.A."/>
        </authorList>
    </citation>
    <scope>NUCLEOTIDE SEQUENCE [LARGE SCALE GENOMIC DNA]</scope>
    <source>
        <strain evidence="8">CR</strain>
    </source>
</reference>
<evidence type="ECO:0000256" key="6">
    <source>
        <dbReference type="ARBA" id="ARBA00022833"/>
    </source>
</evidence>
<dbReference type="Pfam" id="PF02130">
    <property type="entry name" value="YbeY"/>
    <property type="match status" value="1"/>
</dbReference>
<keyword evidence="6 7" id="KW-0862">Zinc</keyword>
<keyword evidence="2 7" id="KW-0540">Nuclease</keyword>
<dbReference type="KEGG" id="cbx:Cenrod_1888"/>
<evidence type="ECO:0000256" key="7">
    <source>
        <dbReference type="HAMAP-Rule" id="MF_00009"/>
    </source>
</evidence>
<sequence>MNARPTLQLSLQFARGDLGTEHRAALQRHHVTRWIRSALCRDAEMTVRVVGAEEGLALHRDYRHGDHPTNVLTFDYEQEPIVVADLVLCAPVVAKEAAALGIPLAAHYAHLLVHGTLHAQGWTHDGEDDAQAMERRESEIMQKLGFADPYRIA</sequence>
<dbReference type="HOGENOM" id="CLU_106710_0_1_4"/>
<evidence type="ECO:0000256" key="5">
    <source>
        <dbReference type="ARBA" id="ARBA00022801"/>
    </source>
</evidence>
<organism evidence="8 9">
    <name type="scientific">Candidatus Symbiobacter mobilis CR</name>
    <dbReference type="NCBI Taxonomy" id="946483"/>
    <lineage>
        <taxon>Bacteria</taxon>
        <taxon>Pseudomonadati</taxon>
        <taxon>Pseudomonadota</taxon>
        <taxon>Betaproteobacteria</taxon>
        <taxon>Burkholderiales</taxon>
        <taxon>Comamonadaceae</taxon>
    </lineage>
</organism>
<dbReference type="EC" id="3.1.-.-" evidence="7"/>
<evidence type="ECO:0000256" key="2">
    <source>
        <dbReference type="ARBA" id="ARBA00022722"/>
    </source>
</evidence>
<keyword evidence="3 7" id="KW-0479">Metal-binding</keyword>
<dbReference type="GO" id="GO:0006364">
    <property type="term" value="P:rRNA processing"/>
    <property type="evidence" value="ECO:0007669"/>
    <property type="project" value="UniProtKB-UniRule"/>
</dbReference>
<comment type="similarity">
    <text evidence="1 7">Belongs to the endoribonuclease YbeY family.</text>
</comment>
<keyword evidence="5 7" id="KW-0378">Hydrolase</keyword>
<keyword evidence="7" id="KW-0698">rRNA processing</keyword>
<dbReference type="PROSITE" id="PS01306">
    <property type="entry name" value="UPF0054"/>
    <property type="match status" value="1"/>
</dbReference>
<dbReference type="Proteomes" id="UP000017184">
    <property type="component" value="Chromosome"/>
</dbReference>
<evidence type="ECO:0000256" key="3">
    <source>
        <dbReference type="ARBA" id="ARBA00022723"/>
    </source>
</evidence>
<dbReference type="NCBIfam" id="TIGR00043">
    <property type="entry name" value="rRNA maturation RNase YbeY"/>
    <property type="match status" value="1"/>
</dbReference>
<comment type="subcellular location">
    <subcellularLocation>
        <location evidence="7">Cytoplasm</location>
    </subcellularLocation>
</comment>
<dbReference type="eggNOG" id="COG0319">
    <property type="taxonomic scope" value="Bacteria"/>
</dbReference>
<dbReference type="GO" id="GO:0008270">
    <property type="term" value="F:zinc ion binding"/>
    <property type="evidence" value="ECO:0007669"/>
    <property type="project" value="UniProtKB-UniRule"/>
</dbReference>
<dbReference type="SUPFAM" id="SSF55486">
    <property type="entry name" value="Metalloproteases ('zincins'), catalytic domain"/>
    <property type="match status" value="1"/>
</dbReference>
<dbReference type="PANTHER" id="PTHR46986:SF1">
    <property type="entry name" value="ENDORIBONUCLEASE YBEY, CHLOROPLASTIC"/>
    <property type="match status" value="1"/>
</dbReference>
<dbReference type="OrthoDB" id="9807740at2"/>
<name>U5N994_9BURK</name>
<keyword evidence="4 7" id="KW-0255">Endonuclease</keyword>
<accession>U5N994</accession>
<dbReference type="RefSeq" id="WP_022774547.1">
    <property type="nucleotide sequence ID" value="NC_022576.1"/>
</dbReference>
<dbReference type="GO" id="GO:0004521">
    <property type="term" value="F:RNA endonuclease activity"/>
    <property type="evidence" value="ECO:0007669"/>
    <property type="project" value="UniProtKB-UniRule"/>
</dbReference>
<dbReference type="InterPro" id="IPR002036">
    <property type="entry name" value="YbeY"/>
</dbReference>